<sequence length="90" mass="9643">MAMFYATNSKHFAAAILLLGLLMAILELTGAQSIGVCYGGNGNANNLPPEQEVVDLYKANGIGRMRIYTPYPEILQPLDGSNIELMLGVA</sequence>
<comment type="similarity">
    <text evidence="1 4">Belongs to the glycosyl hydrolase 17 family.</text>
</comment>
<dbReference type="InterPro" id="IPR000490">
    <property type="entry name" value="Glyco_hydro_17"/>
</dbReference>
<dbReference type="InterPro" id="IPR017853">
    <property type="entry name" value="GH"/>
</dbReference>
<evidence type="ECO:0000313" key="7">
    <source>
        <dbReference type="Proteomes" id="UP001415857"/>
    </source>
</evidence>
<dbReference type="InterPro" id="IPR044965">
    <property type="entry name" value="Glyco_hydro_17_plant"/>
</dbReference>
<dbReference type="Pfam" id="PF00332">
    <property type="entry name" value="Glyco_hydro_17"/>
    <property type="match status" value="1"/>
</dbReference>
<feature type="signal peptide" evidence="5">
    <location>
        <begin position="1"/>
        <end position="31"/>
    </location>
</feature>
<keyword evidence="2" id="KW-0378">Hydrolase</keyword>
<dbReference type="AlphaFoldDB" id="A0AAP0RRH7"/>
<dbReference type="PANTHER" id="PTHR32227">
    <property type="entry name" value="GLUCAN ENDO-1,3-BETA-GLUCOSIDASE BG1-RELATED-RELATED"/>
    <property type="match status" value="1"/>
</dbReference>
<evidence type="ECO:0000313" key="6">
    <source>
        <dbReference type="EMBL" id="KAK9282733.1"/>
    </source>
</evidence>
<evidence type="ECO:0000256" key="4">
    <source>
        <dbReference type="RuleBase" id="RU004335"/>
    </source>
</evidence>
<accession>A0AAP0RRH7</accession>
<protein>
    <recommendedName>
        <fullName evidence="8">Glucan endo-1,3-beta-D-glucosidase</fullName>
    </recommendedName>
</protein>
<evidence type="ECO:0000256" key="5">
    <source>
        <dbReference type="SAM" id="SignalP"/>
    </source>
</evidence>
<proteinExistence type="inferred from homology"/>
<evidence type="ECO:0008006" key="8">
    <source>
        <dbReference type="Google" id="ProtNLM"/>
    </source>
</evidence>
<keyword evidence="5" id="KW-0732">Signal</keyword>
<evidence type="ECO:0000256" key="3">
    <source>
        <dbReference type="ARBA" id="ARBA00023295"/>
    </source>
</evidence>
<name>A0AAP0RRH7_LIQFO</name>
<keyword evidence="7" id="KW-1185">Reference proteome</keyword>
<organism evidence="6 7">
    <name type="scientific">Liquidambar formosana</name>
    <name type="common">Formosan gum</name>
    <dbReference type="NCBI Taxonomy" id="63359"/>
    <lineage>
        <taxon>Eukaryota</taxon>
        <taxon>Viridiplantae</taxon>
        <taxon>Streptophyta</taxon>
        <taxon>Embryophyta</taxon>
        <taxon>Tracheophyta</taxon>
        <taxon>Spermatophyta</taxon>
        <taxon>Magnoliopsida</taxon>
        <taxon>eudicotyledons</taxon>
        <taxon>Gunneridae</taxon>
        <taxon>Pentapetalae</taxon>
        <taxon>Saxifragales</taxon>
        <taxon>Altingiaceae</taxon>
        <taxon>Liquidambar</taxon>
    </lineage>
</organism>
<reference evidence="6 7" key="1">
    <citation type="journal article" date="2024" name="Plant J.">
        <title>Genome sequences and population genomics reveal climatic adaptation and genomic divergence between two closely related sweetgum species.</title>
        <authorList>
            <person name="Xu W.Q."/>
            <person name="Ren C.Q."/>
            <person name="Zhang X.Y."/>
            <person name="Comes H.P."/>
            <person name="Liu X.H."/>
            <person name="Li Y.G."/>
            <person name="Kettle C.J."/>
            <person name="Jalonen R."/>
            <person name="Gaisberger H."/>
            <person name="Ma Y.Z."/>
            <person name="Qiu Y.X."/>
        </authorList>
    </citation>
    <scope>NUCLEOTIDE SEQUENCE [LARGE SCALE GENOMIC DNA]</scope>
    <source>
        <strain evidence="6">Hangzhou</strain>
    </source>
</reference>
<dbReference type="GO" id="GO:0004553">
    <property type="term" value="F:hydrolase activity, hydrolyzing O-glycosyl compounds"/>
    <property type="evidence" value="ECO:0007669"/>
    <property type="project" value="InterPro"/>
</dbReference>
<evidence type="ECO:0000256" key="1">
    <source>
        <dbReference type="ARBA" id="ARBA00008773"/>
    </source>
</evidence>
<dbReference type="Proteomes" id="UP001415857">
    <property type="component" value="Unassembled WGS sequence"/>
</dbReference>
<comment type="caution">
    <text evidence="6">The sequence shown here is derived from an EMBL/GenBank/DDBJ whole genome shotgun (WGS) entry which is preliminary data.</text>
</comment>
<feature type="chain" id="PRO_5042931365" description="Glucan endo-1,3-beta-D-glucosidase" evidence="5">
    <location>
        <begin position="32"/>
        <end position="90"/>
    </location>
</feature>
<gene>
    <name evidence="6" type="ORF">L1049_010953</name>
</gene>
<dbReference type="SUPFAM" id="SSF51445">
    <property type="entry name" value="(Trans)glycosidases"/>
    <property type="match status" value="1"/>
</dbReference>
<keyword evidence="3" id="KW-0326">Glycosidase</keyword>
<dbReference type="GO" id="GO:0005975">
    <property type="term" value="P:carbohydrate metabolic process"/>
    <property type="evidence" value="ECO:0007669"/>
    <property type="project" value="InterPro"/>
</dbReference>
<dbReference type="EMBL" id="JBBPBK010000006">
    <property type="protein sequence ID" value="KAK9282733.1"/>
    <property type="molecule type" value="Genomic_DNA"/>
</dbReference>
<evidence type="ECO:0000256" key="2">
    <source>
        <dbReference type="ARBA" id="ARBA00022801"/>
    </source>
</evidence>
<dbReference type="Gene3D" id="3.20.20.80">
    <property type="entry name" value="Glycosidases"/>
    <property type="match status" value="1"/>
</dbReference>